<dbReference type="GeneID" id="61421391"/>
<reference evidence="1 2" key="1">
    <citation type="submission" date="2011-02" db="EMBL/GenBank/DDBJ databases">
        <authorList>
            <person name="Stanhope M.J."/>
            <person name="Durkin A.S."/>
            <person name="Hostetler J."/>
            <person name="Kim M."/>
            <person name="Radune D."/>
            <person name="Singh I."/>
            <person name="Town C.D."/>
        </authorList>
    </citation>
    <scope>NUCLEOTIDE SEQUENCE [LARGE SCALE GENOMIC DNA]</scope>
    <source>
        <strain evidence="1 2">NCFD 2020</strain>
    </source>
</reference>
<name>F1YZY1_9STRE</name>
<gene>
    <name evidence="1" type="ORF">SPB_1783</name>
</gene>
<dbReference type="AlphaFoldDB" id="F1YZY1"/>
<evidence type="ECO:0000313" key="1">
    <source>
        <dbReference type="EMBL" id="EGE53611.1"/>
    </source>
</evidence>
<proteinExistence type="predicted"/>
<dbReference type="Pfam" id="PF14253">
    <property type="entry name" value="AbiH"/>
    <property type="match status" value="1"/>
</dbReference>
<dbReference type="HOGENOM" id="CLU_509880_0_0_9"/>
<protein>
    <recommendedName>
        <fullName evidence="3">Bacteriophage abortive infection AbiH</fullName>
    </recommendedName>
</protein>
<sequence>MKEKNILIIGNGFDLALKRKTKYEDFIKFACQIVGFPDRDKKYISLSETFSFAVSPETILESFNSNKNVLTYEIIEKIINLYSDRYPGLNKNNLNFIYDYNLIFFQDATFIGYDETIEKYVSLFSDNIQFPMGETDYFIEFIHDTFQDLWITYKDSSIYFELLLDIVQTTNFFKDNYSKYTESWYENNKNIKEVNDDKIINSYRAFFDQFSDNIILRFILLNKLKIDNWNNLESQISQLASGITIIKESLKEQDLLFIYNDINSQTDYDKLQSAKNYFQNFQNSSHISFILEELAYQDNSDEISIYSILTRYNHRVEQSLNSLTLLLEFYLFYLDNIEDKKEIIKNNGVNIIDNFGKIDNILTFNYTDTAEQKYNLDKESIHYIHGRQNFIESSIDNNHLVFGIEDNDNIVNNDLVNYQKTFQRIIKKTGFKYKKFIDPSSLKNFDICRIIIFGHSLDILDKEIFLDFFNKDFQKVTKVEFFVLYFGNDDLKSKVRNLSTFLGKDTLVNLSSENYIHFIDTSNFHKAEIEIKEEITRNNRMFQLKVISKRQNYQNYRSIVK</sequence>
<organism evidence="1 2">
    <name type="scientific">Streptococcus parauberis NCFD 2020</name>
    <dbReference type="NCBI Taxonomy" id="873447"/>
    <lineage>
        <taxon>Bacteria</taxon>
        <taxon>Bacillati</taxon>
        <taxon>Bacillota</taxon>
        <taxon>Bacilli</taxon>
        <taxon>Lactobacillales</taxon>
        <taxon>Streptococcaceae</taxon>
        <taxon>Streptococcus</taxon>
    </lineage>
</organism>
<dbReference type="eggNOG" id="ENOG502ZMJC">
    <property type="taxonomic scope" value="Bacteria"/>
</dbReference>
<comment type="caution">
    <text evidence="1">The sequence shown here is derived from an EMBL/GenBank/DDBJ whole genome shotgun (WGS) entry which is preliminary data.</text>
</comment>
<accession>F1YZY1</accession>
<evidence type="ECO:0008006" key="3">
    <source>
        <dbReference type="Google" id="ProtNLM"/>
    </source>
</evidence>
<dbReference type="Proteomes" id="UP000003732">
    <property type="component" value="Unassembled WGS sequence"/>
</dbReference>
<evidence type="ECO:0000313" key="2">
    <source>
        <dbReference type="Proteomes" id="UP000003732"/>
    </source>
</evidence>
<dbReference type="InterPro" id="IPR025935">
    <property type="entry name" value="AbiH"/>
</dbReference>
<dbReference type="RefSeq" id="WP_003103484.1">
    <property type="nucleotide sequence ID" value="NZ_AEUT02000001.1"/>
</dbReference>
<dbReference type="EMBL" id="AEUT02000001">
    <property type="protein sequence ID" value="EGE53611.1"/>
    <property type="molecule type" value="Genomic_DNA"/>
</dbReference>